<keyword evidence="3 5" id="KW-0288">FMN</keyword>
<dbReference type="HAMAP" id="MF_01629">
    <property type="entry name" value="PdxH"/>
    <property type="match status" value="1"/>
</dbReference>
<feature type="domain" description="Pyridoxamine 5'-phosphate oxidase N-terminal" evidence="7">
    <location>
        <begin position="16"/>
        <end position="134"/>
    </location>
</feature>
<organism evidence="9">
    <name type="scientific">Candidatus Kentrum sp. FM</name>
    <dbReference type="NCBI Taxonomy" id="2126340"/>
    <lineage>
        <taxon>Bacteria</taxon>
        <taxon>Pseudomonadati</taxon>
        <taxon>Pseudomonadota</taxon>
        <taxon>Gammaproteobacteria</taxon>
        <taxon>Candidatus Kentrum</taxon>
    </lineage>
</organism>
<dbReference type="Pfam" id="PF10590">
    <property type="entry name" value="PNP_phzG_C"/>
    <property type="match status" value="1"/>
</dbReference>
<evidence type="ECO:0000256" key="1">
    <source>
        <dbReference type="ARBA" id="ARBA00007301"/>
    </source>
</evidence>
<comment type="function">
    <text evidence="5">Catalyzes the oxidation of either pyridoxine 5'-phosphate (PNP) or pyridoxamine 5'-phosphate (PMP) into pyridoxal 5'-phosphate (PLP).</text>
</comment>
<dbReference type="EMBL" id="CAADFL010000089">
    <property type="protein sequence ID" value="VFK08972.1"/>
    <property type="molecule type" value="Genomic_DNA"/>
</dbReference>
<dbReference type="InterPro" id="IPR000659">
    <property type="entry name" value="Pyridox_Oxase"/>
</dbReference>
<evidence type="ECO:0000256" key="5">
    <source>
        <dbReference type="HAMAP-Rule" id="MF_01629"/>
    </source>
</evidence>
<evidence type="ECO:0000259" key="8">
    <source>
        <dbReference type="Pfam" id="PF10590"/>
    </source>
</evidence>
<reference evidence="9" key="1">
    <citation type="submission" date="2019-02" db="EMBL/GenBank/DDBJ databases">
        <authorList>
            <person name="Gruber-Vodicka R. H."/>
            <person name="Seah K. B. B."/>
        </authorList>
    </citation>
    <scope>NUCLEOTIDE SEQUENCE</scope>
    <source>
        <strain evidence="10">BECK_BZ163</strain>
        <strain evidence="11">BECK_BZ164</strain>
        <strain evidence="9">BECK_BZ165</strain>
    </source>
</reference>
<feature type="binding site" evidence="5 6">
    <location>
        <position position="167"/>
    </location>
    <ligand>
        <name>FMN</name>
        <dbReference type="ChEBI" id="CHEBI:58210"/>
    </ligand>
</feature>
<dbReference type="NCBIfam" id="NF004231">
    <property type="entry name" value="PRK05679.1"/>
    <property type="match status" value="1"/>
</dbReference>
<evidence type="ECO:0000256" key="4">
    <source>
        <dbReference type="ARBA" id="ARBA00023002"/>
    </source>
</evidence>
<evidence type="ECO:0000256" key="3">
    <source>
        <dbReference type="ARBA" id="ARBA00022643"/>
    </source>
</evidence>
<feature type="binding site" evidence="5">
    <location>
        <begin position="43"/>
        <end position="48"/>
    </location>
    <ligand>
        <name>FMN</name>
        <dbReference type="ChEBI" id="CHEBI:58210"/>
    </ligand>
</feature>
<dbReference type="SUPFAM" id="SSF50475">
    <property type="entry name" value="FMN-binding split barrel"/>
    <property type="match status" value="1"/>
</dbReference>
<dbReference type="PANTHER" id="PTHR10851">
    <property type="entry name" value="PYRIDOXINE-5-PHOSPHATE OXIDASE"/>
    <property type="match status" value="1"/>
</dbReference>
<dbReference type="PANTHER" id="PTHR10851:SF0">
    <property type="entry name" value="PYRIDOXINE-5'-PHOSPHATE OXIDASE"/>
    <property type="match status" value="1"/>
</dbReference>
<evidence type="ECO:0000313" key="9">
    <source>
        <dbReference type="EMBL" id="VFJ51093.1"/>
    </source>
</evidence>
<evidence type="ECO:0000313" key="11">
    <source>
        <dbReference type="EMBL" id="VFK08972.1"/>
    </source>
</evidence>
<dbReference type="UniPathway" id="UPA01068">
    <property type="reaction ID" value="UER00304"/>
</dbReference>
<dbReference type="PIRSF" id="PIRSF000190">
    <property type="entry name" value="Pyd_amn-ph_oxd"/>
    <property type="match status" value="1"/>
</dbReference>
<comment type="subunit">
    <text evidence="5">Homodimer.</text>
</comment>
<accession>A0A450SEE3</accession>
<comment type="similarity">
    <text evidence="1 5">Belongs to the pyridoxamine 5'-phosphate oxidase family.</text>
</comment>
<evidence type="ECO:0000256" key="2">
    <source>
        <dbReference type="ARBA" id="ARBA00022630"/>
    </source>
</evidence>
<dbReference type="EMBL" id="CAADEZ010000151">
    <property type="protein sequence ID" value="VFJ55581.1"/>
    <property type="molecule type" value="Genomic_DNA"/>
</dbReference>
<dbReference type="Pfam" id="PF01243">
    <property type="entry name" value="PNPOx_N"/>
    <property type="match status" value="1"/>
</dbReference>
<comment type="cofactor">
    <cofactor evidence="5 6">
        <name>FMN</name>
        <dbReference type="ChEBI" id="CHEBI:58210"/>
    </cofactor>
    <text evidence="5 6">Binds 1 FMN per subunit.</text>
</comment>
<comment type="pathway">
    <text evidence="5">Cofactor metabolism; pyridoxal 5'-phosphate salvage; pyridoxal 5'-phosphate from pyridoxamine 5'-phosphate: step 1/1.</text>
</comment>
<comment type="pathway">
    <text evidence="5">Cofactor metabolism; pyridoxal 5'-phosphate salvage; pyridoxal 5'-phosphate from pyridoxine 5'-phosphate: step 1/1.</text>
</comment>
<keyword evidence="4 5" id="KW-0560">Oxidoreductase</keyword>
<dbReference type="InterPro" id="IPR012349">
    <property type="entry name" value="Split_barrel_FMN-bd"/>
</dbReference>
<sequence>MSIPSEVLQRLQSLLDKAALTSLPEPAAMTLATCEPSGQPSARTVLLRALDERGFVFFTNLGSRKSRQIQENPRAALCFYWPPLAEQVLIEGEVESVDDAEADAYWETRPRNSRIGSWASRQSESMPSRFTLLRRVVTLTARFGTGQVPRPPFWSGYRVIPHRIEFWSNRPFRLHERLCYERKDGKWARRLLYP</sequence>
<evidence type="ECO:0000313" key="10">
    <source>
        <dbReference type="EMBL" id="VFJ55581.1"/>
    </source>
</evidence>
<dbReference type="GO" id="GO:0010181">
    <property type="term" value="F:FMN binding"/>
    <property type="evidence" value="ECO:0007669"/>
    <property type="project" value="UniProtKB-UniRule"/>
</dbReference>
<proteinExistence type="inferred from homology"/>
<dbReference type="GO" id="GO:0004733">
    <property type="term" value="F:pyridoxamine phosphate oxidase activity"/>
    <property type="evidence" value="ECO:0007669"/>
    <property type="project" value="UniProtKB-UniRule"/>
</dbReference>
<feature type="binding site" evidence="5">
    <location>
        <position position="48"/>
    </location>
    <ligand>
        <name>substrate</name>
    </ligand>
</feature>
<dbReference type="EMBL" id="CAADFA010000093">
    <property type="protein sequence ID" value="VFJ51093.1"/>
    <property type="molecule type" value="Genomic_DNA"/>
</dbReference>
<evidence type="ECO:0000259" key="7">
    <source>
        <dbReference type="Pfam" id="PF01243"/>
    </source>
</evidence>
<feature type="binding site" evidence="5">
    <location>
        <position position="113"/>
    </location>
    <ligand>
        <name>substrate</name>
    </ligand>
</feature>
<keyword evidence="5" id="KW-0664">Pyridoxine biosynthesis</keyword>
<dbReference type="InterPro" id="IPR011576">
    <property type="entry name" value="Pyridox_Oxase_N"/>
</dbReference>
<dbReference type="InterPro" id="IPR019576">
    <property type="entry name" value="Pyridoxamine_oxidase_dimer_C"/>
</dbReference>
<feature type="binding site" evidence="5">
    <location>
        <position position="109"/>
    </location>
    <ligand>
        <name>substrate</name>
    </ligand>
</feature>
<gene>
    <name evidence="5" type="primary">pdxH</name>
    <name evidence="10" type="ORF">BECKFM1743A_GA0114220_101515</name>
    <name evidence="11" type="ORF">BECKFM1743B_GA0114221_100894</name>
    <name evidence="9" type="ORF">BECKFM1743C_GA0114222_100939</name>
</gene>
<feature type="binding site" evidence="5 6">
    <location>
        <position position="177"/>
    </location>
    <ligand>
        <name>FMN</name>
        <dbReference type="ChEBI" id="CHEBI:58210"/>
    </ligand>
</feature>
<feature type="binding site" evidence="5">
    <location>
        <position position="105"/>
    </location>
    <ligand>
        <name>substrate</name>
    </ligand>
</feature>
<evidence type="ECO:0000256" key="6">
    <source>
        <dbReference type="PIRSR" id="PIRSR000190-2"/>
    </source>
</evidence>
<feature type="binding site" evidence="5 6">
    <location>
        <position position="87"/>
    </location>
    <ligand>
        <name>FMN</name>
        <dbReference type="ChEBI" id="CHEBI:58210"/>
    </ligand>
</feature>
<comment type="catalytic activity">
    <reaction evidence="5">
        <text>pyridoxamine 5'-phosphate + O2 + H2O = pyridoxal 5'-phosphate + H2O2 + NH4(+)</text>
        <dbReference type="Rhea" id="RHEA:15817"/>
        <dbReference type="ChEBI" id="CHEBI:15377"/>
        <dbReference type="ChEBI" id="CHEBI:15379"/>
        <dbReference type="ChEBI" id="CHEBI:16240"/>
        <dbReference type="ChEBI" id="CHEBI:28938"/>
        <dbReference type="ChEBI" id="CHEBI:58451"/>
        <dbReference type="ChEBI" id="CHEBI:597326"/>
        <dbReference type="EC" id="1.4.3.5"/>
    </reaction>
</comment>
<feature type="binding site" evidence="5 6">
    <location>
        <position position="65"/>
    </location>
    <ligand>
        <name>FMN</name>
        <dbReference type="ChEBI" id="CHEBI:58210"/>
    </ligand>
</feature>
<feature type="binding site" evidence="5 6">
    <location>
        <begin position="58"/>
        <end position="59"/>
    </location>
    <ligand>
        <name>FMN</name>
        <dbReference type="ChEBI" id="CHEBI:58210"/>
    </ligand>
</feature>
<feature type="domain" description="Pyridoxine 5'-phosphate oxidase dimerisation C-terminal" evidence="8">
    <location>
        <begin position="154"/>
        <end position="194"/>
    </location>
</feature>
<dbReference type="EC" id="1.4.3.5" evidence="5"/>
<feature type="binding site" evidence="5">
    <location>
        <begin position="173"/>
        <end position="175"/>
    </location>
    <ligand>
        <name>substrate</name>
    </ligand>
</feature>
<name>A0A450SEE3_9GAMM</name>
<feature type="binding site" evidence="5 6">
    <location>
        <position position="64"/>
    </location>
    <ligand>
        <name>FMN</name>
        <dbReference type="ChEBI" id="CHEBI:58210"/>
    </ligand>
</feature>
<protein>
    <recommendedName>
        <fullName evidence="5">Pyridoxine/pyridoxamine 5'-phosphate oxidase</fullName>
        <ecNumber evidence="5">1.4.3.5</ecNumber>
    </recommendedName>
    <alternativeName>
        <fullName evidence="5">PNP/PMP oxidase</fullName>
        <shortName evidence="5">PNPOx</shortName>
    </alternativeName>
    <alternativeName>
        <fullName evidence="5">Pyridoxal 5'-phosphate synthase</fullName>
    </alternativeName>
</protein>
<keyword evidence="2 5" id="KW-0285">Flavoprotein</keyword>
<dbReference type="GO" id="GO:0008615">
    <property type="term" value="P:pyridoxine biosynthetic process"/>
    <property type="evidence" value="ECO:0007669"/>
    <property type="project" value="UniProtKB-UniRule"/>
</dbReference>
<dbReference type="NCBIfam" id="TIGR00558">
    <property type="entry name" value="pdxH"/>
    <property type="match status" value="1"/>
</dbReference>
<dbReference type="Gene3D" id="2.30.110.10">
    <property type="entry name" value="Electron Transport, Fmn-binding Protein, Chain A"/>
    <property type="match status" value="1"/>
</dbReference>
<dbReference type="AlphaFoldDB" id="A0A450SEE3"/>
<feature type="binding site" evidence="5 6">
    <location>
        <begin position="122"/>
        <end position="123"/>
    </location>
    <ligand>
        <name>FMN</name>
        <dbReference type="ChEBI" id="CHEBI:58210"/>
    </ligand>
</feature>
<comment type="catalytic activity">
    <reaction evidence="5">
        <text>pyridoxine 5'-phosphate + O2 = pyridoxal 5'-phosphate + H2O2</text>
        <dbReference type="Rhea" id="RHEA:15149"/>
        <dbReference type="ChEBI" id="CHEBI:15379"/>
        <dbReference type="ChEBI" id="CHEBI:16240"/>
        <dbReference type="ChEBI" id="CHEBI:58589"/>
        <dbReference type="ChEBI" id="CHEBI:597326"/>
        <dbReference type="EC" id="1.4.3.5"/>
    </reaction>
</comment>